<accession>A0A3N6TKN2</accession>
<organism evidence="1">
    <name type="scientific">Brassica cretica</name>
    <name type="common">Mustard</name>
    <dbReference type="NCBI Taxonomy" id="69181"/>
    <lineage>
        <taxon>Eukaryota</taxon>
        <taxon>Viridiplantae</taxon>
        <taxon>Streptophyta</taxon>
        <taxon>Embryophyta</taxon>
        <taxon>Tracheophyta</taxon>
        <taxon>Spermatophyta</taxon>
        <taxon>Magnoliopsida</taxon>
        <taxon>eudicotyledons</taxon>
        <taxon>Gunneridae</taxon>
        <taxon>Pentapetalae</taxon>
        <taxon>rosids</taxon>
        <taxon>malvids</taxon>
        <taxon>Brassicales</taxon>
        <taxon>Brassicaceae</taxon>
        <taxon>Brassiceae</taxon>
        <taxon>Brassica</taxon>
    </lineage>
</organism>
<dbReference type="EMBL" id="QGKY02001015">
    <property type="protein sequence ID" value="KAF2569990.1"/>
    <property type="molecule type" value="Genomic_DNA"/>
</dbReference>
<protein>
    <submittedName>
        <fullName evidence="1">Uncharacterized protein</fullName>
    </submittedName>
</protein>
<name>A0A3N6TKN2_BRACR</name>
<dbReference type="AlphaFoldDB" id="A0A3N6TKN2"/>
<dbReference type="Proteomes" id="UP000266723">
    <property type="component" value="Unassembled WGS sequence"/>
</dbReference>
<dbReference type="EMBL" id="QGKV02000759">
    <property type="protein sequence ID" value="KAF3568985.1"/>
    <property type="molecule type" value="Genomic_DNA"/>
</dbReference>
<reference evidence="2" key="2">
    <citation type="submission" date="2019-12" db="EMBL/GenBank/DDBJ databases">
        <authorList>
            <person name="Studholme D.J."/>
            <person name="Sarris P."/>
        </authorList>
    </citation>
    <scope>NUCLEOTIDE SEQUENCE</scope>
    <source>
        <strain evidence="2">PFS-1207/04</strain>
        <tissue evidence="2">Leaf</tissue>
    </source>
</reference>
<evidence type="ECO:0000313" key="2">
    <source>
        <dbReference type="EMBL" id="KAF3568985.1"/>
    </source>
</evidence>
<keyword evidence="3" id="KW-1185">Reference proteome</keyword>
<gene>
    <name evidence="2" type="ORF">DY000_02011482</name>
    <name evidence="1" type="ORF">F2Q70_00000490</name>
</gene>
<evidence type="ECO:0000313" key="1">
    <source>
        <dbReference type="EMBL" id="KAF2569990.1"/>
    </source>
</evidence>
<comment type="caution">
    <text evidence="1">The sequence shown here is derived from an EMBL/GenBank/DDBJ whole genome shotgun (WGS) entry which is preliminary data.</text>
</comment>
<sequence>MMRIGSIRPEYEFDDEDSIDLACFYLHKADVFVQWILAFFWIFKAFVQDIVSVFATTTWDYRRGYGLVLNPRVMKVVDRGFNAWFSVVLGV</sequence>
<reference evidence="2 3" key="3">
    <citation type="journal article" date="2020" name="BMC Genomics">
        <title>Intraspecific diversification of the crop wild relative Brassica cretica Lam. using demographic model selection.</title>
        <authorList>
            <person name="Kioukis A."/>
            <person name="Michalopoulou V.A."/>
            <person name="Briers L."/>
            <person name="Pirintsos S."/>
            <person name="Studholme D.J."/>
            <person name="Pavlidis P."/>
            <person name="Sarris P.F."/>
        </authorList>
    </citation>
    <scope>NUCLEOTIDE SEQUENCE [LARGE SCALE GENOMIC DNA]</scope>
    <source>
        <strain evidence="3">cv. PFS-1207/04</strain>
        <strain evidence="2">PFS-1207/04</strain>
    </source>
</reference>
<reference evidence="1" key="1">
    <citation type="submission" date="2019-12" db="EMBL/GenBank/DDBJ databases">
        <title>Genome sequencing and annotation of Brassica cretica.</title>
        <authorList>
            <person name="Studholme D.J."/>
            <person name="Sarris P.F."/>
        </authorList>
    </citation>
    <scope>NUCLEOTIDE SEQUENCE</scope>
    <source>
        <strain evidence="1">PFS-102/07</strain>
        <tissue evidence="1">Leaf</tissue>
    </source>
</reference>
<proteinExistence type="predicted"/>
<evidence type="ECO:0000313" key="3">
    <source>
        <dbReference type="Proteomes" id="UP000266723"/>
    </source>
</evidence>